<reference evidence="3 4" key="1">
    <citation type="submission" date="2016-04" db="EMBL/GenBank/DDBJ databases">
        <title>A degradative enzymes factory behind the ericoid mycorrhizal symbiosis.</title>
        <authorList>
            <consortium name="DOE Joint Genome Institute"/>
            <person name="Martino E."/>
            <person name="Morin E."/>
            <person name="Grelet G."/>
            <person name="Kuo A."/>
            <person name="Kohler A."/>
            <person name="Daghino S."/>
            <person name="Barry K."/>
            <person name="Choi C."/>
            <person name="Cichocki N."/>
            <person name="Clum A."/>
            <person name="Copeland A."/>
            <person name="Hainaut M."/>
            <person name="Haridas S."/>
            <person name="Labutti K."/>
            <person name="Lindquist E."/>
            <person name="Lipzen A."/>
            <person name="Khouja H.-R."/>
            <person name="Murat C."/>
            <person name="Ohm R."/>
            <person name="Olson A."/>
            <person name="Spatafora J."/>
            <person name="Veneault-Fourrey C."/>
            <person name="Henrissat B."/>
            <person name="Grigoriev I."/>
            <person name="Martin F."/>
            <person name="Perotto S."/>
        </authorList>
    </citation>
    <scope>NUCLEOTIDE SEQUENCE [LARGE SCALE GENOMIC DNA]</scope>
    <source>
        <strain evidence="3 4">E</strain>
    </source>
</reference>
<dbReference type="InterPro" id="IPR015920">
    <property type="entry name" value="Cellobiose_DH-like_cyt"/>
</dbReference>
<organism evidence="3 4">
    <name type="scientific">Hyaloscypha bicolor E</name>
    <dbReference type="NCBI Taxonomy" id="1095630"/>
    <lineage>
        <taxon>Eukaryota</taxon>
        <taxon>Fungi</taxon>
        <taxon>Dikarya</taxon>
        <taxon>Ascomycota</taxon>
        <taxon>Pezizomycotina</taxon>
        <taxon>Leotiomycetes</taxon>
        <taxon>Helotiales</taxon>
        <taxon>Hyaloscyphaceae</taxon>
        <taxon>Hyaloscypha</taxon>
        <taxon>Hyaloscypha bicolor</taxon>
    </lineage>
</organism>
<dbReference type="PANTHER" id="PTHR47797:SF5">
    <property type="entry name" value="CELLOBIOSE DEHYDROGENASE CYTOCHROME DOMAIN-CONTAINING PROTEIN"/>
    <property type="match status" value="1"/>
</dbReference>
<feature type="signal peptide" evidence="1">
    <location>
        <begin position="1"/>
        <end position="17"/>
    </location>
</feature>
<proteinExistence type="predicted"/>
<protein>
    <submittedName>
        <fullName evidence="3">Iron reductase domain protein</fullName>
    </submittedName>
</protein>
<dbReference type="CDD" id="cd09630">
    <property type="entry name" value="CDH_like_cytochrome"/>
    <property type="match status" value="1"/>
</dbReference>
<accession>A0A2J6T2I8</accession>
<feature type="domain" description="Cellobiose dehydrogenase-like cytochrome" evidence="2">
    <location>
        <begin position="21"/>
        <end position="181"/>
    </location>
</feature>
<gene>
    <name evidence="3" type="ORF">K444DRAFT_594121</name>
</gene>
<dbReference type="Proteomes" id="UP000235371">
    <property type="component" value="Unassembled WGS sequence"/>
</dbReference>
<dbReference type="GeneID" id="36586412"/>
<dbReference type="Pfam" id="PF16010">
    <property type="entry name" value="CDH-cyt"/>
    <property type="match status" value="1"/>
</dbReference>
<dbReference type="AlphaFoldDB" id="A0A2J6T2I8"/>
<dbReference type="InParanoid" id="A0A2J6T2I8"/>
<keyword evidence="4" id="KW-1185">Reference proteome</keyword>
<dbReference type="PANTHER" id="PTHR47797">
    <property type="entry name" value="DEHYDROGENASE, PUTATIVE (AFU_ORTHOLOGUE AFUA_8G05805)-RELATED"/>
    <property type="match status" value="1"/>
</dbReference>
<keyword evidence="1" id="KW-0732">Signal</keyword>
<dbReference type="OrthoDB" id="413885at2759"/>
<evidence type="ECO:0000256" key="1">
    <source>
        <dbReference type="SAM" id="SignalP"/>
    </source>
</evidence>
<dbReference type="RefSeq" id="XP_024734142.1">
    <property type="nucleotide sequence ID" value="XM_024878335.1"/>
</dbReference>
<sequence length="192" mass="20214">MRLSVSTVALLATAANGSVLSWTESVSGVQYSVGIPEVAAAPFDIYTSIVAPIDMTWAAIAYGGCMLRSPLLVAWAHGTNIIVSPRWATAYHPPALYNGTTAKVLKTSTVNATHWKADVVCCGCSSWFGGAAFVPAMGDTFFGYGVSNLSIANPASPSTNIGFHNVGKGHWELNITGARNSARDFTKLTKPM</sequence>
<dbReference type="SUPFAM" id="SSF49344">
    <property type="entry name" value="CBD9-like"/>
    <property type="match status" value="1"/>
</dbReference>
<name>A0A2J6T2I8_9HELO</name>
<evidence type="ECO:0000259" key="2">
    <source>
        <dbReference type="Pfam" id="PF16010"/>
    </source>
</evidence>
<dbReference type="Gene3D" id="2.60.40.1210">
    <property type="entry name" value="Cellobiose dehydrogenase, cytochrome domain"/>
    <property type="match status" value="1"/>
</dbReference>
<evidence type="ECO:0000313" key="4">
    <source>
        <dbReference type="Proteomes" id="UP000235371"/>
    </source>
</evidence>
<feature type="chain" id="PRO_5014466108" evidence="1">
    <location>
        <begin position="18"/>
        <end position="192"/>
    </location>
</feature>
<dbReference type="EMBL" id="KZ613847">
    <property type="protein sequence ID" value="PMD57238.1"/>
    <property type="molecule type" value="Genomic_DNA"/>
</dbReference>
<evidence type="ECO:0000313" key="3">
    <source>
        <dbReference type="EMBL" id="PMD57238.1"/>
    </source>
</evidence>